<dbReference type="EMBL" id="CAKLPX010000001">
    <property type="protein sequence ID" value="CAH0990013.1"/>
    <property type="molecule type" value="Genomic_DNA"/>
</dbReference>
<evidence type="ECO:0000313" key="2">
    <source>
        <dbReference type="Proteomes" id="UP000838100"/>
    </source>
</evidence>
<evidence type="ECO:0000313" key="1">
    <source>
        <dbReference type="EMBL" id="CAH0990013.1"/>
    </source>
</evidence>
<dbReference type="Proteomes" id="UP000838100">
    <property type="component" value="Unassembled WGS sequence"/>
</dbReference>
<organism evidence="1 2">
    <name type="scientific">Sinobacterium norvegicum</name>
    <dbReference type="NCBI Taxonomy" id="1641715"/>
    <lineage>
        <taxon>Bacteria</taxon>
        <taxon>Pseudomonadati</taxon>
        <taxon>Pseudomonadota</taxon>
        <taxon>Gammaproteobacteria</taxon>
        <taxon>Cellvibrionales</taxon>
        <taxon>Spongiibacteraceae</taxon>
        <taxon>Sinobacterium</taxon>
    </lineage>
</organism>
<name>A0ABN8ECB2_9GAMM</name>
<reference evidence="1" key="1">
    <citation type="submission" date="2021-12" db="EMBL/GenBank/DDBJ databases">
        <authorList>
            <person name="Rodrigo-Torres L."/>
            <person name="Arahal R. D."/>
            <person name="Lucena T."/>
        </authorList>
    </citation>
    <scope>NUCLEOTIDE SEQUENCE</scope>
    <source>
        <strain evidence="1">CECT 8267</strain>
    </source>
</reference>
<accession>A0ABN8ECB2</accession>
<dbReference type="SUPFAM" id="SSF53187">
    <property type="entry name" value="Zn-dependent exopeptidases"/>
    <property type="match status" value="1"/>
</dbReference>
<evidence type="ECO:0008006" key="3">
    <source>
        <dbReference type="Google" id="ProtNLM"/>
    </source>
</evidence>
<dbReference type="Gene3D" id="3.50.30.30">
    <property type="match status" value="1"/>
</dbReference>
<dbReference type="RefSeq" id="WP_237442713.1">
    <property type="nucleotide sequence ID" value="NZ_CAKLPX010000001.1"/>
</dbReference>
<sequence length="432" mass="46795">MIDRAFYFGLIGLMISSNISVADTPLDGEALYRDVEHFAGLGEHRTGSQQDIDTSQWLADSLTDAGFAVQQQPFALQQFFPEQQQLTIGKQHIAVFPHWFPQPTRGKLSATIVPMSDDDLNGHIAYLSPQQAGQWYRLQPAELAKAAAEKGALALIISPDHPSGEIYATNANAESRQTPTAIPTVITALADATTIEQAIAAKTTVELISTGSRRATTAYNVIGRYPATPIADAPWAVISTPTSGWFQTAGERGSGVALWLGMARYASQQPQHINWLFIANSGHELDFMGTEHSLALAPPAEQVSLWLHLGASIGARQWQQDGDQLTPLNTVHQYNHLYADSAVMALTQQSFADVPDLDILPASQLNRGHSELGSIINLGYKASGFVGSHRFFHSPGDTPKVTSTELLAPYGHAAEKLIQQLNQSPLLPSTTK</sequence>
<dbReference type="Gene3D" id="3.40.630.10">
    <property type="entry name" value="Zn peptidases"/>
    <property type="match status" value="1"/>
</dbReference>
<comment type="caution">
    <text evidence="1">The sequence shown here is derived from an EMBL/GenBank/DDBJ whole genome shotgun (WGS) entry which is preliminary data.</text>
</comment>
<proteinExistence type="predicted"/>
<protein>
    <recommendedName>
        <fullName evidence="3">M28 family peptidase</fullName>
    </recommendedName>
</protein>
<keyword evidence="2" id="KW-1185">Reference proteome</keyword>
<gene>
    <name evidence="1" type="ORF">SIN8267_00095</name>
</gene>